<evidence type="ECO:0000256" key="4">
    <source>
        <dbReference type="ARBA" id="ARBA00022827"/>
    </source>
</evidence>
<dbReference type="InterPro" id="IPR010960">
    <property type="entry name" value="Flavocytochrome_c"/>
</dbReference>
<dbReference type="EMBL" id="KE651166">
    <property type="protein sequence ID" value="EEB05204.1"/>
    <property type="molecule type" value="Genomic_DNA"/>
</dbReference>
<dbReference type="Proteomes" id="UP000001744">
    <property type="component" value="Unassembled WGS sequence"/>
</dbReference>
<dbReference type="GO" id="GO:0016156">
    <property type="term" value="F:fumarate reductase (NADH) activity"/>
    <property type="evidence" value="ECO:0000318"/>
    <property type="project" value="GO_Central"/>
</dbReference>
<dbReference type="STRING" id="402676.B6JXR0"/>
<dbReference type="Gene3D" id="3.50.50.60">
    <property type="entry name" value="FAD/NAD(P)-binding domain"/>
    <property type="match status" value="1"/>
</dbReference>
<dbReference type="NCBIfam" id="TIGR01813">
    <property type="entry name" value="flavo_cyto_c"/>
    <property type="match status" value="1"/>
</dbReference>
<comment type="similarity">
    <text evidence="2">Belongs to the FAD-dependent oxidoreductase 2 family. FRD/SDH subfamily.</text>
</comment>
<dbReference type="Pfam" id="PF00890">
    <property type="entry name" value="FAD_binding_2"/>
    <property type="match status" value="1"/>
</dbReference>
<dbReference type="OrthoDB" id="10252157at2759"/>
<reference evidence="10 12" key="1">
    <citation type="journal article" date="2011" name="Science">
        <title>Comparative functional genomics of the fission yeasts.</title>
        <authorList>
            <person name="Rhind N."/>
            <person name="Chen Z."/>
            <person name="Yassour M."/>
            <person name="Thompson D.A."/>
            <person name="Haas B.J."/>
            <person name="Habib N."/>
            <person name="Wapinski I."/>
            <person name="Roy S."/>
            <person name="Lin M.F."/>
            <person name="Heiman D.I."/>
            <person name="Young S.K."/>
            <person name="Furuya K."/>
            <person name="Guo Y."/>
            <person name="Pidoux A."/>
            <person name="Chen H.M."/>
            <person name="Robbertse B."/>
            <person name="Goldberg J.M."/>
            <person name="Aoki K."/>
            <person name="Bayne E.H."/>
            <person name="Berlin A.M."/>
            <person name="Desjardins C.A."/>
            <person name="Dobbs E."/>
            <person name="Dukaj L."/>
            <person name="Fan L."/>
            <person name="FitzGerald M.G."/>
            <person name="French C."/>
            <person name="Gujja S."/>
            <person name="Hansen K."/>
            <person name="Keifenheim D."/>
            <person name="Levin J.Z."/>
            <person name="Mosher R.A."/>
            <person name="Mueller C.A."/>
            <person name="Pfiffner J."/>
            <person name="Priest M."/>
            <person name="Russ C."/>
            <person name="Smialowska A."/>
            <person name="Swoboda P."/>
            <person name="Sykes S.M."/>
            <person name="Vaughn M."/>
            <person name="Vengrova S."/>
            <person name="Yoder R."/>
            <person name="Zeng Q."/>
            <person name="Allshire R."/>
            <person name="Baulcombe D."/>
            <person name="Birren B.W."/>
            <person name="Brown W."/>
            <person name="Ekwall K."/>
            <person name="Kellis M."/>
            <person name="Leatherwood J."/>
            <person name="Levin H."/>
            <person name="Margalit H."/>
            <person name="Martienssen R."/>
            <person name="Nieduszynski C.A."/>
            <person name="Spatafora J.W."/>
            <person name="Friedman N."/>
            <person name="Dalgaard J.Z."/>
            <person name="Baumann P."/>
            <person name="Niki H."/>
            <person name="Regev A."/>
            <person name="Nusbaum C."/>
        </authorList>
    </citation>
    <scope>NUCLEOTIDE SEQUENCE [LARGE SCALE GENOMIC DNA]</scope>
    <source>
        <strain evidence="12">yFS275 / FY16936</strain>
    </source>
</reference>
<evidence type="ECO:0000256" key="8">
    <source>
        <dbReference type="ARBA" id="ARBA00077246"/>
    </source>
</evidence>
<evidence type="ECO:0000313" key="12">
    <source>
        <dbReference type="Proteomes" id="UP000001744"/>
    </source>
</evidence>
<dbReference type="eggNOG" id="KOG2404">
    <property type="taxonomic scope" value="Eukaryota"/>
</dbReference>
<dbReference type="GO" id="GO:0010181">
    <property type="term" value="F:FMN binding"/>
    <property type="evidence" value="ECO:0007669"/>
    <property type="project" value="InterPro"/>
</dbReference>
<dbReference type="GO" id="GO:0005737">
    <property type="term" value="C:cytoplasm"/>
    <property type="evidence" value="ECO:0000318"/>
    <property type="project" value="GO_Central"/>
</dbReference>
<dbReference type="SUPFAM" id="SSF56425">
    <property type="entry name" value="Succinate dehydrogenase/fumarate reductase flavoprotein, catalytic domain"/>
    <property type="match status" value="1"/>
</dbReference>
<dbReference type="InterPro" id="IPR050315">
    <property type="entry name" value="FAD-oxidoreductase_2"/>
</dbReference>
<organism evidence="10 12">
    <name type="scientific">Schizosaccharomyces japonicus (strain yFS275 / FY16936)</name>
    <name type="common">Fission yeast</name>
    <dbReference type="NCBI Taxonomy" id="402676"/>
    <lineage>
        <taxon>Eukaryota</taxon>
        <taxon>Fungi</taxon>
        <taxon>Dikarya</taxon>
        <taxon>Ascomycota</taxon>
        <taxon>Taphrinomycotina</taxon>
        <taxon>Schizosaccharomycetes</taxon>
        <taxon>Schizosaccharomycetales</taxon>
        <taxon>Schizosaccharomycetaceae</taxon>
        <taxon>Schizosaccharomyces</taxon>
    </lineage>
</organism>
<evidence type="ECO:0000313" key="10">
    <source>
        <dbReference type="EMBL" id="EEB05204.1"/>
    </source>
</evidence>
<accession>B6JXR0</accession>
<evidence type="ECO:0000256" key="2">
    <source>
        <dbReference type="ARBA" id="ARBA00008040"/>
    </source>
</evidence>
<dbReference type="SUPFAM" id="SSF51905">
    <property type="entry name" value="FAD/NAD(P)-binding domain"/>
    <property type="match status" value="1"/>
</dbReference>
<evidence type="ECO:0000313" key="11">
    <source>
        <dbReference type="JaponicusDB" id="SJAG_00203"/>
    </source>
</evidence>
<dbReference type="EC" id="1.3.1.6" evidence="7"/>
<keyword evidence="3" id="KW-0285">Flavoprotein</keyword>
<dbReference type="RefSeq" id="XP_002171497.1">
    <property type="nucleotide sequence ID" value="XM_002171461.2"/>
</dbReference>
<dbReference type="PRINTS" id="PR00368">
    <property type="entry name" value="FADPNR"/>
</dbReference>
<dbReference type="GeneID" id="7047790"/>
<dbReference type="InterPro" id="IPR036188">
    <property type="entry name" value="FAD/NAD-bd_sf"/>
</dbReference>
<dbReference type="AlphaFoldDB" id="B6JXR0"/>
<evidence type="ECO:0000256" key="6">
    <source>
        <dbReference type="ARBA" id="ARBA00050832"/>
    </source>
</evidence>
<evidence type="ECO:0000256" key="5">
    <source>
        <dbReference type="ARBA" id="ARBA00023002"/>
    </source>
</evidence>
<feature type="domain" description="FAD-dependent oxidoreductase 2 FAD-binding" evidence="9">
    <location>
        <begin position="121"/>
        <end position="559"/>
    </location>
</feature>
<dbReference type="FunFam" id="3.90.700.10:FF:000007">
    <property type="entry name" value="NADH-dependent fumarate reductase"/>
    <property type="match status" value="1"/>
</dbReference>
<keyword evidence="4" id="KW-0274">FAD</keyword>
<evidence type="ECO:0000256" key="3">
    <source>
        <dbReference type="ARBA" id="ARBA00022630"/>
    </source>
</evidence>
<protein>
    <recommendedName>
        <fullName evidence="7">fumarate reductase (NADH)</fullName>
        <ecNumber evidence="7">1.3.1.6</ecNumber>
    </recommendedName>
    <alternativeName>
        <fullName evidence="8">NADH-dependent fumarate reductase</fullName>
    </alternativeName>
</protein>
<evidence type="ECO:0000256" key="1">
    <source>
        <dbReference type="ARBA" id="ARBA00001974"/>
    </source>
</evidence>
<evidence type="ECO:0000259" key="9">
    <source>
        <dbReference type="Pfam" id="PF00890"/>
    </source>
</evidence>
<dbReference type="JaponicusDB" id="SJAG_00203">
    <property type="gene designation" value="osm1"/>
</dbReference>
<comment type="cofactor">
    <cofactor evidence="1">
        <name>FAD</name>
        <dbReference type="ChEBI" id="CHEBI:57692"/>
    </cofactor>
</comment>
<dbReference type="HOGENOM" id="CLU_011398_4_5_1"/>
<dbReference type="Gene3D" id="3.90.700.10">
    <property type="entry name" value="Succinate dehydrogenase/fumarate reductase flavoprotein, catalytic domain"/>
    <property type="match status" value="1"/>
</dbReference>
<proteinExistence type="inferred from homology"/>
<sequence length="600" mass="64928">MFRLRPRLFRSKRACDLRYGSTPSTNVSPIIFDLRIPQRRSVHYPALSARWCDYGQSAFMQWVTANQGFSRSAPPLIARLPTSRHQKRVLNTATSCITRCTYPYIEARNPTTMSAEPGIQIIVVGGGLAGLSAANTALECGGNVLMLDKNTAFGGNSVKAASGINGAPTQTQIDKGVQDSYRTFYDDSIKSARSRAHPELLHTLVSKSSSAIDWLDERFGLKMNEVSLLAGHSKPRTHRGTHPDYPYKPLAFVLLDQTEKYSVAHPDRLVIKKNARVSKLLLNEDHSAVTGVEYEFDGATHKAYGPVILATGGYAADYSEDSLLRLYHPEALSLATTNGPYCTGDGHKMVMSIGGNTVDLDLVQIHPTGWVDPKNRDAKTKFLAAEALRGSGGILVNAKGERFVDELAYRDELTAEMRKTESPVFLVLNSAAAKEVANFVKFYSFKGLMSTVPGNKLAEALHCSEEKLNATFAAYNKALAGEEPDPFGRKLFGKQPLLFEDEFTFGEVQPVLHYTMGGVQVNNKSQVLSTSGNPIGGLYAAGEIVGGLHGENRLGGSSLLACVVFGRLAGEGASADVLHTLMPSAPATVFSEGAATEKSS</sequence>
<gene>
    <name evidence="11" type="primary">osm1</name>
    <name evidence="10" type="ORF">SJAG_00203</name>
</gene>
<keyword evidence="12" id="KW-1185">Reference proteome</keyword>
<dbReference type="VEuPathDB" id="FungiDB:SJAG_00203"/>
<name>B6JXR0_SCHJY</name>
<dbReference type="InterPro" id="IPR003953">
    <property type="entry name" value="FAD-dep_OxRdtase_2_FAD-bd"/>
</dbReference>
<dbReference type="InterPro" id="IPR027477">
    <property type="entry name" value="Succ_DH/fumarate_Rdtase_cat_sf"/>
</dbReference>
<comment type="catalytic activity">
    <reaction evidence="6">
        <text>succinate + NAD(+) = fumarate + NADH + H(+)</text>
        <dbReference type="Rhea" id="RHEA:18281"/>
        <dbReference type="ChEBI" id="CHEBI:15378"/>
        <dbReference type="ChEBI" id="CHEBI:29806"/>
        <dbReference type="ChEBI" id="CHEBI:30031"/>
        <dbReference type="ChEBI" id="CHEBI:57540"/>
        <dbReference type="ChEBI" id="CHEBI:57945"/>
        <dbReference type="EC" id="1.3.1.6"/>
    </reaction>
</comment>
<dbReference type="PANTHER" id="PTHR43400">
    <property type="entry name" value="FUMARATE REDUCTASE"/>
    <property type="match status" value="1"/>
</dbReference>
<dbReference type="PANTHER" id="PTHR43400:SF1">
    <property type="entry name" value="FUMARATE REDUCTASE"/>
    <property type="match status" value="1"/>
</dbReference>
<keyword evidence="5" id="KW-0560">Oxidoreductase</keyword>
<evidence type="ECO:0000256" key="7">
    <source>
        <dbReference type="ARBA" id="ARBA00067004"/>
    </source>
</evidence>